<organism evidence="2 3">
    <name type="scientific">Mucilaginibacter robiniae</name>
    <dbReference type="NCBI Taxonomy" id="2728022"/>
    <lineage>
        <taxon>Bacteria</taxon>
        <taxon>Pseudomonadati</taxon>
        <taxon>Bacteroidota</taxon>
        <taxon>Sphingobacteriia</taxon>
        <taxon>Sphingobacteriales</taxon>
        <taxon>Sphingobacteriaceae</taxon>
        <taxon>Mucilaginibacter</taxon>
    </lineage>
</organism>
<dbReference type="PROSITE" id="PS51257">
    <property type="entry name" value="PROKAR_LIPOPROTEIN"/>
    <property type="match status" value="1"/>
</dbReference>
<dbReference type="GO" id="GO:0016788">
    <property type="term" value="F:hydrolase activity, acting on ester bonds"/>
    <property type="evidence" value="ECO:0007669"/>
    <property type="project" value="UniProtKB-ARBA"/>
</dbReference>
<sequence length="268" mass="29851">MMNYCRQWCLFFVVALSVGFTSCKKEEDAASPLQTPTSTVTGILYQTKVVSQDTTWMPIDTERKMIVVLGSSTAAGYGASQIDSSWVNRLKARLRNEQKPVHVINLGVPGYSTYQLLPKGSIVPNERPKVDSCKNITAAFRFHPSLVIINLPSNDIGNNYSDGEILNNYAQITHKLDSAKVPYIITGSQPRNFATVAQRQRLKTLNDELLAAYPGHIDSYLAQLSTSTWSIQSTYMAGDGIHLNDKGHYVIFQSIFNFPIFKSIIGYN</sequence>
<dbReference type="PANTHER" id="PTHR30383">
    <property type="entry name" value="THIOESTERASE 1/PROTEASE 1/LYSOPHOSPHOLIPASE L1"/>
    <property type="match status" value="1"/>
</dbReference>
<keyword evidence="3" id="KW-1185">Reference proteome</keyword>
<dbReference type="Proteomes" id="UP000503278">
    <property type="component" value="Chromosome"/>
</dbReference>
<evidence type="ECO:0000313" key="3">
    <source>
        <dbReference type="Proteomes" id="UP000503278"/>
    </source>
</evidence>
<evidence type="ECO:0000259" key="1">
    <source>
        <dbReference type="Pfam" id="PF13472"/>
    </source>
</evidence>
<dbReference type="SUPFAM" id="SSF52266">
    <property type="entry name" value="SGNH hydrolase"/>
    <property type="match status" value="1"/>
</dbReference>
<dbReference type="InterPro" id="IPR013830">
    <property type="entry name" value="SGNH_hydro"/>
</dbReference>
<evidence type="ECO:0000313" key="2">
    <source>
        <dbReference type="EMBL" id="QJD96605.1"/>
    </source>
</evidence>
<dbReference type="EMBL" id="CP051682">
    <property type="protein sequence ID" value="QJD96605.1"/>
    <property type="molecule type" value="Genomic_DNA"/>
</dbReference>
<keyword evidence="2" id="KW-0378">Hydrolase</keyword>
<proteinExistence type="predicted"/>
<gene>
    <name evidence="2" type="ORF">HH214_12300</name>
</gene>
<name>A0A7L5E044_9SPHI</name>
<dbReference type="RefSeq" id="WP_169608079.1">
    <property type="nucleotide sequence ID" value="NZ_CP051682.1"/>
</dbReference>
<dbReference type="Gene3D" id="3.40.50.1110">
    <property type="entry name" value="SGNH hydrolase"/>
    <property type="match status" value="1"/>
</dbReference>
<dbReference type="Pfam" id="PF13472">
    <property type="entry name" value="Lipase_GDSL_2"/>
    <property type="match status" value="1"/>
</dbReference>
<dbReference type="InterPro" id="IPR051532">
    <property type="entry name" value="Ester_Hydrolysis_Enzymes"/>
</dbReference>
<dbReference type="CDD" id="cd00229">
    <property type="entry name" value="SGNH_hydrolase"/>
    <property type="match status" value="1"/>
</dbReference>
<feature type="domain" description="SGNH hydrolase-type esterase" evidence="1">
    <location>
        <begin position="68"/>
        <end position="248"/>
    </location>
</feature>
<dbReference type="KEGG" id="mrob:HH214_12300"/>
<reference evidence="2 3" key="1">
    <citation type="submission" date="2020-04" db="EMBL/GenBank/DDBJ databases">
        <title>Genome sequencing of novel species.</title>
        <authorList>
            <person name="Heo J."/>
            <person name="Kim S.-J."/>
            <person name="Kim J.-S."/>
            <person name="Hong S.-B."/>
            <person name="Kwon S.-W."/>
        </authorList>
    </citation>
    <scope>NUCLEOTIDE SEQUENCE [LARGE SCALE GENOMIC DNA]</scope>
    <source>
        <strain evidence="2 3">F39-2</strain>
    </source>
</reference>
<protein>
    <submittedName>
        <fullName evidence="2">SGNH/GDSL hydrolase family protein</fullName>
    </submittedName>
</protein>
<dbReference type="InterPro" id="IPR036514">
    <property type="entry name" value="SGNH_hydro_sf"/>
</dbReference>
<accession>A0A7L5E044</accession>
<dbReference type="AlphaFoldDB" id="A0A7L5E044"/>